<feature type="region of interest" description="Disordered" evidence="7">
    <location>
        <begin position="306"/>
        <end position="327"/>
    </location>
</feature>
<dbReference type="InterPro" id="IPR036390">
    <property type="entry name" value="WH_DNA-bd_sf"/>
</dbReference>
<keyword evidence="3" id="KW-0498">Mitosis</keyword>
<dbReference type="Pfam" id="PF04825">
    <property type="entry name" value="Rad21_Rec8_N"/>
    <property type="match status" value="1"/>
</dbReference>
<comment type="subcellular location">
    <subcellularLocation>
        <location evidence="1">Nucleus</location>
    </subcellularLocation>
</comment>
<sequence>MDRLLTAAHFPQRVKKELVDKTNICESVDIILVKQFPVVTYRTLAYYLVGLVRIHSKKVEYLLVDCNRSLNEIKFFSDGRKKTDVNYGGTCLPESSTQRSQLKVVDVNSTESSRRKNSYSFLESMRAQFTSLSMPDNFDLDAYDLEIVEADDSSDDHVRPHLELVLADAWENRRTLRHTFGKDDTSASTSSAIASINPNTSVEKFRQRFVLEECLEPIILGESDDEFVLDSVPSTEQEHEPEWNTNTDSTMMSEGVQTLETNPDEECTATGQTVVSEMTSVDKIMLKPSPNKSQLSVTVDVTPQSKAPVVSGKRKSEPVAVRTPASREHVRAPQKRKCVYDYAVVIPNEVYKTWVSDASDLARRRRTCSDVLNRKEPRSVDYFTQPQISSIALEHRSIISAEQVMQEKVQETVGPAPLNVHKSSGAIEDEVIAPQTPATHPTPLRFDEVHEISMVNPMRPTSPSESVERAMFPITGVNEAEMHRDEGPSSLGEDNQENVLVAEKLSAATKTVGSYLHDNFVRSQEKGEEAVVNLSQLLKKKTKKESARFFYQMLVLKTGGYIDVKQEKPYDEICVKQTPKLQEAFGSGSRE</sequence>
<feature type="domain" description="Rad21/Rec8-like protein C-terminal eukaryotic" evidence="8">
    <location>
        <begin position="529"/>
        <end position="581"/>
    </location>
</feature>
<dbReference type="InterPro" id="IPR006909">
    <property type="entry name" value="Rad21/Rec8_C_eu"/>
</dbReference>
<evidence type="ECO:0000313" key="10">
    <source>
        <dbReference type="EMBL" id="KAF5790815.1"/>
    </source>
</evidence>
<keyword evidence="11" id="KW-1185">Reference proteome</keyword>
<evidence type="ECO:0000256" key="1">
    <source>
        <dbReference type="ARBA" id="ARBA00004123"/>
    </source>
</evidence>
<dbReference type="GO" id="GO:0003682">
    <property type="term" value="F:chromatin binding"/>
    <property type="evidence" value="ECO:0000318"/>
    <property type="project" value="GO_Central"/>
</dbReference>
<keyword evidence="3" id="KW-0132">Cell division</keyword>
<accession>A0A9K3I686</accession>
<evidence type="ECO:0000256" key="2">
    <source>
        <dbReference type="ARBA" id="ARBA00009870"/>
    </source>
</evidence>
<dbReference type="FunFam" id="1.10.10.580:FF:000002">
    <property type="entry name" value="Sister chromatid cohesion 1 protein 4"/>
    <property type="match status" value="1"/>
</dbReference>
<dbReference type="GO" id="GO:0007062">
    <property type="term" value="P:sister chromatid cohesion"/>
    <property type="evidence" value="ECO:0000318"/>
    <property type="project" value="GO_Central"/>
</dbReference>
<evidence type="ECO:0000256" key="3">
    <source>
        <dbReference type="ARBA" id="ARBA00022776"/>
    </source>
</evidence>
<dbReference type="PANTHER" id="PTHR12585">
    <property type="entry name" value="SCC1 / RAD21 FAMILY MEMBER"/>
    <property type="match status" value="1"/>
</dbReference>
<dbReference type="EMBL" id="MNCJ02000324">
    <property type="protein sequence ID" value="KAF5790815.1"/>
    <property type="molecule type" value="Genomic_DNA"/>
</dbReference>
<organism evidence="10 11">
    <name type="scientific">Helianthus annuus</name>
    <name type="common">Common sunflower</name>
    <dbReference type="NCBI Taxonomy" id="4232"/>
    <lineage>
        <taxon>Eukaryota</taxon>
        <taxon>Viridiplantae</taxon>
        <taxon>Streptophyta</taxon>
        <taxon>Embryophyta</taxon>
        <taxon>Tracheophyta</taxon>
        <taxon>Spermatophyta</taxon>
        <taxon>Magnoliopsida</taxon>
        <taxon>eudicotyledons</taxon>
        <taxon>Gunneridae</taxon>
        <taxon>Pentapetalae</taxon>
        <taxon>asterids</taxon>
        <taxon>campanulids</taxon>
        <taxon>Asterales</taxon>
        <taxon>Asteraceae</taxon>
        <taxon>Asteroideae</taxon>
        <taxon>Heliantheae alliance</taxon>
        <taxon>Heliantheae</taxon>
        <taxon>Helianthus</taxon>
    </lineage>
</organism>
<protein>
    <submittedName>
        <fullName evidence="10">Rad21/Rec8-like protein</fullName>
    </submittedName>
</protein>
<keyword evidence="5" id="KW-0539">Nucleus</keyword>
<dbReference type="GO" id="GO:0008278">
    <property type="term" value="C:cohesin complex"/>
    <property type="evidence" value="ECO:0000318"/>
    <property type="project" value="GO_Central"/>
</dbReference>
<dbReference type="PANTHER" id="PTHR12585:SF73">
    <property type="entry name" value="SISTER CHROMATID COHESION 1 PROTEIN 2"/>
    <property type="match status" value="1"/>
</dbReference>
<keyword evidence="3" id="KW-0131">Cell cycle</keyword>
<dbReference type="Gene3D" id="1.10.10.580">
    <property type="entry name" value="Structural maintenance of chromosome 1. Chain E"/>
    <property type="match status" value="1"/>
</dbReference>
<evidence type="ECO:0000259" key="9">
    <source>
        <dbReference type="Pfam" id="PF04825"/>
    </source>
</evidence>
<reference evidence="10" key="2">
    <citation type="submission" date="2020-06" db="EMBL/GenBank/DDBJ databases">
        <title>Helianthus annuus Genome sequencing and assembly Release 2.</title>
        <authorList>
            <person name="Gouzy J."/>
            <person name="Langlade N."/>
            <person name="Munos S."/>
        </authorList>
    </citation>
    <scope>NUCLEOTIDE SEQUENCE</scope>
    <source>
        <tissue evidence="10">Leaves</tissue>
    </source>
</reference>
<dbReference type="InterPro" id="IPR006910">
    <property type="entry name" value="Rad21_Rec8_N"/>
</dbReference>
<evidence type="ECO:0000259" key="8">
    <source>
        <dbReference type="Pfam" id="PF04824"/>
    </source>
</evidence>
<dbReference type="Gramene" id="mRNA:HanXRQr2_Chr09g0387531">
    <property type="protein sequence ID" value="mRNA:HanXRQr2_Chr09g0387531"/>
    <property type="gene ID" value="HanXRQr2_Chr09g0387531"/>
</dbReference>
<name>A0A9K3I686_HELAN</name>
<comment type="subunit">
    <text evidence="6">Component of the cohesin complex.</text>
</comment>
<keyword evidence="4" id="KW-0159">Chromosome partition</keyword>
<dbReference type="AlphaFoldDB" id="A0A9K3I686"/>
<dbReference type="InterPro" id="IPR023093">
    <property type="entry name" value="ScpA-like_C"/>
</dbReference>
<dbReference type="CDD" id="cd21793">
    <property type="entry name" value="Rad21_Rec8_M_AtSYN1-like"/>
    <property type="match status" value="1"/>
</dbReference>
<dbReference type="GO" id="GO:0005634">
    <property type="term" value="C:nucleus"/>
    <property type="evidence" value="ECO:0007669"/>
    <property type="project" value="UniProtKB-SubCell"/>
</dbReference>
<dbReference type="GO" id="GO:1990414">
    <property type="term" value="P:replication-born double-strand break repair via sister chromatid exchange"/>
    <property type="evidence" value="ECO:0000318"/>
    <property type="project" value="GO_Central"/>
</dbReference>
<evidence type="ECO:0000313" key="11">
    <source>
        <dbReference type="Proteomes" id="UP000215914"/>
    </source>
</evidence>
<comment type="caution">
    <text evidence="10">The sequence shown here is derived from an EMBL/GenBank/DDBJ whole genome shotgun (WGS) entry which is preliminary data.</text>
</comment>
<reference evidence="10" key="1">
    <citation type="journal article" date="2017" name="Nature">
        <title>The sunflower genome provides insights into oil metabolism, flowering and Asterid evolution.</title>
        <authorList>
            <person name="Badouin H."/>
            <person name="Gouzy J."/>
            <person name="Grassa C.J."/>
            <person name="Murat F."/>
            <person name="Staton S.E."/>
            <person name="Cottret L."/>
            <person name="Lelandais-Briere C."/>
            <person name="Owens G.L."/>
            <person name="Carrere S."/>
            <person name="Mayjonade B."/>
            <person name="Legrand L."/>
            <person name="Gill N."/>
            <person name="Kane N.C."/>
            <person name="Bowers J.E."/>
            <person name="Hubner S."/>
            <person name="Bellec A."/>
            <person name="Berard A."/>
            <person name="Berges H."/>
            <person name="Blanchet N."/>
            <person name="Boniface M.C."/>
            <person name="Brunel D."/>
            <person name="Catrice O."/>
            <person name="Chaidir N."/>
            <person name="Claudel C."/>
            <person name="Donnadieu C."/>
            <person name="Faraut T."/>
            <person name="Fievet G."/>
            <person name="Helmstetter N."/>
            <person name="King M."/>
            <person name="Knapp S.J."/>
            <person name="Lai Z."/>
            <person name="Le Paslier M.C."/>
            <person name="Lippi Y."/>
            <person name="Lorenzon L."/>
            <person name="Mandel J.R."/>
            <person name="Marage G."/>
            <person name="Marchand G."/>
            <person name="Marquand E."/>
            <person name="Bret-Mestries E."/>
            <person name="Morien E."/>
            <person name="Nambeesan S."/>
            <person name="Nguyen T."/>
            <person name="Pegot-Espagnet P."/>
            <person name="Pouilly N."/>
            <person name="Raftis F."/>
            <person name="Sallet E."/>
            <person name="Schiex T."/>
            <person name="Thomas J."/>
            <person name="Vandecasteele C."/>
            <person name="Vares D."/>
            <person name="Vear F."/>
            <person name="Vautrin S."/>
            <person name="Crespi M."/>
            <person name="Mangin B."/>
            <person name="Burke J.M."/>
            <person name="Salse J."/>
            <person name="Munos S."/>
            <person name="Vincourt P."/>
            <person name="Rieseberg L.H."/>
            <person name="Langlade N.B."/>
        </authorList>
    </citation>
    <scope>NUCLEOTIDE SEQUENCE</scope>
    <source>
        <tissue evidence="10">Leaves</tissue>
    </source>
</reference>
<dbReference type="InterPro" id="IPR039781">
    <property type="entry name" value="Rad21/Rec8-like"/>
</dbReference>
<dbReference type="SUPFAM" id="SSF46785">
    <property type="entry name" value="Winged helix' DNA-binding domain"/>
    <property type="match status" value="1"/>
</dbReference>
<comment type="similarity">
    <text evidence="2">Belongs to the rad21 family.</text>
</comment>
<evidence type="ECO:0000256" key="4">
    <source>
        <dbReference type="ARBA" id="ARBA00022829"/>
    </source>
</evidence>
<proteinExistence type="inferred from homology"/>
<dbReference type="Pfam" id="PF04824">
    <property type="entry name" value="Rad21_Rec8"/>
    <property type="match status" value="1"/>
</dbReference>
<evidence type="ECO:0000256" key="7">
    <source>
        <dbReference type="SAM" id="MobiDB-lite"/>
    </source>
</evidence>
<dbReference type="Proteomes" id="UP000215914">
    <property type="component" value="Unassembled WGS sequence"/>
</dbReference>
<evidence type="ECO:0000256" key="5">
    <source>
        <dbReference type="ARBA" id="ARBA00023242"/>
    </source>
</evidence>
<dbReference type="GO" id="GO:0007059">
    <property type="term" value="P:chromosome segregation"/>
    <property type="evidence" value="ECO:0007669"/>
    <property type="project" value="UniProtKB-KW"/>
</dbReference>
<evidence type="ECO:0000256" key="6">
    <source>
        <dbReference type="ARBA" id="ARBA00064543"/>
    </source>
</evidence>
<feature type="domain" description="Rad21/Rec8-like protein N-terminal" evidence="9">
    <location>
        <begin position="7"/>
        <end position="85"/>
    </location>
</feature>
<gene>
    <name evidence="10" type="ORF">HanXRQr2_Chr09g0387531</name>
</gene>